<keyword evidence="2" id="KW-1185">Reference proteome</keyword>
<dbReference type="AlphaFoldDB" id="A0A1S8LPS3"/>
<sequence length="232" mass="25984">MKTVIVDNRISELEKYNLKKLDLNIILTPICKDISFPISGHPDEVICKVSDKLMIIYKNSTSEFIASIKNLGIHIIKSSNTLENEYPNDVALNGVVLKDFFIHNIKYTDPSLYNNILDKTIINVKQGYTKCSTAVINDYALMTSDIGIANSASKFNLDVLLLPPGDIVLPGFEYGFIGGSCGLINKNILAFYGNLEKYKFKNKVLNFLNKHNIKPIYLSDSKLIDRGSIITI</sequence>
<dbReference type="KEGG" id="crw:CROST_029920"/>
<accession>A0A1S8LPS3</accession>
<protein>
    <submittedName>
        <fullName evidence="1">Uncharacterized protein</fullName>
    </submittedName>
</protein>
<dbReference type="RefSeq" id="WP_077835822.1">
    <property type="nucleotide sequence ID" value="NZ_CP096983.1"/>
</dbReference>
<dbReference type="InterPro" id="IPR049238">
    <property type="entry name" value="DUF6873"/>
</dbReference>
<evidence type="ECO:0000313" key="1">
    <source>
        <dbReference type="EMBL" id="URZ12275.1"/>
    </source>
</evidence>
<gene>
    <name evidence="1" type="ORF">CROST_029920</name>
</gene>
<reference evidence="1 2" key="1">
    <citation type="submission" date="2022-04" db="EMBL/GenBank/DDBJ databases">
        <title>Genome sequence of C. roseum typestrain.</title>
        <authorList>
            <person name="Poehlein A."/>
            <person name="Schoch T."/>
            <person name="Duerre P."/>
            <person name="Daniel R."/>
        </authorList>
    </citation>
    <scope>NUCLEOTIDE SEQUENCE [LARGE SCALE GENOMIC DNA]</scope>
    <source>
        <strain evidence="1 2">DSM 7320</strain>
    </source>
</reference>
<organism evidence="1 2">
    <name type="scientific">Clostridium felsineum</name>
    <dbReference type="NCBI Taxonomy" id="36839"/>
    <lineage>
        <taxon>Bacteria</taxon>
        <taxon>Bacillati</taxon>
        <taxon>Bacillota</taxon>
        <taxon>Clostridia</taxon>
        <taxon>Eubacteriales</taxon>
        <taxon>Clostridiaceae</taxon>
        <taxon>Clostridium</taxon>
    </lineage>
</organism>
<name>A0A1S8LPS3_9CLOT</name>
<dbReference type="Proteomes" id="UP000190951">
    <property type="component" value="Chromosome"/>
</dbReference>
<dbReference type="EMBL" id="CP096983">
    <property type="protein sequence ID" value="URZ12275.1"/>
    <property type="molecule type" value="Genomic_DNA"/>
</dbReference>
<dbReference type="Pfam" id="PF21778">
    <property type="entry name" value="DUF6873"/>
    <property type="match status" value="1"/>
</dbReference>
<dbReference type="STRING" id="84029.CROST_44780"/>
<evidence type="ECO:0000313" key="2">
    <source>
        <dbReference type="Proteomes" id="UP000190951"/>
    </source>
</evidence>
<proteinExistence type="predicted"/>